<dbReference type="InterPro" id="IPR036909">
    <property type="entry name" value="Cyt_c-like_dom_sf"/>
</dbReference>
<keyword evidence="10" id="KW-1185">Reference proteome</keyword>
<keyword evidence="1" id="KW-0813">Transport</keyword>
<sequence>MPTLRRASALFLGAAALVLGGCGNEAGGAAQLAQDRGCMRCHGMVTKFVGPGFQQVADRYRGDATAAARLSAKIVQGSVGTWGNVIMPRQPQVSAAEARALAEWILARPSTD</sequence>
<dbReference type="GO" id="GO:0009055">
    <property type="term" value="F:electron transfer activity"/>
    <property type="evidence" value="ECO:0007669"/>
    <property type="project" value="InterPro"/>
</dbReference>
<dbReference type="RefSeq" id="WP_114466730.1">
    <property type="nucleotide sequence ID" value="NZ_QPJK01000001.1"/>
</dbReference>
<keyword evidence="4" id="KW-0249">Electron transport</keyword>
<evidence type="ECO:0000256" key="2">
    <source>
        <dbReference type="ARBA" id="ARBA00022617"/>
    </source>
</evidence>
<feature type="signal peptide" evidence="7">
    <location>
        <begin position="1"/>
        <end position="20"/>
    </location>
</feature>
<evidence type="ECO:0000256" key="3">
    <source>
        <dbReference type="ARBA" id="ARBA00022723"/>
    </source>
</evidence>
<feature type="domain" description="Cytochrome c" evidence="8">
    <location>
        <begin position="23"/>
        <end position="109"/>
    </location>
</feature>
<name>A0A368Y8V7_9BURK</name>
<dbReference type="SUPFAM" id="SSF46626">
    <property type="entry name" value="Cytochrome c"/>
    <property type="match status" value="1"/>
</dbReference>
<evidence type="ECO:0000256" key="6">
    <source>
        <dbReference type="PIRSR" id="PIRSR602324-1"/>
    </source>
</evidence>
<dbReference type="PRINTS" id="PR00606">
    <property type="entry name" value="CYTCHROMECID"/>
</dbReference>
<dbReference type="PROSITE" id="PS51257">
    <property type="entry name" value="PROKAR_LIPOPROTEIN"/>
    <property type="match status" value="1"/>
</dbReference>
<evidence type="ECO:0000259" key="8">
    <source>
        <dbReference type="PROSITE" id="PS51007"/>
    </source>
</evidence>
<dbReference type="Pfam" id="PF00034">
    <property type="entry name" value="Cytochrom_C"/>
    <property type="match status" value="1"/>
</dbReference>
<feature type="binding site" description="axial binding residue" evidence="6">
    <location>
        <position position="38"/>
    </location>
    <ligand>
        <name>heme c</name>
        <dbReference type="ChEBI" id="CHEBI:61717"/>
    </ligand>
    <ligandPart>
        <name>Fe</name>
        <dbReference type="ChEBI" id="CHEBI:18248"/>
    </ligandPart>
</feature>
<protein>
    <submittedName>
        <fullName evidence="9">Cytochrome c551/c552</fullName>
    </submittedName>
</protein>
<keyword evidence="7" id="KW-0732">Signal</keyword>
<keyword evidence="2 6" id="KW-0349">Heme</keyword>
<evidence type="ECO:0000313" key="9">
    <source>
        <dbReference type="EMBL" id="RCW76700.1"/>
    </source>
</evidence>
<keyword evidence="3 6" id="KW-0479">Metal-binding</keyword>
<evidence type="ECO:0000256" key="5">
    <source>
        <dbReference type="ARBA" id="ARBA00023004"/>
    </source>
</evidence>
<dbReference type="PROSITE" id="PS51007">
    <property type="entry name" value="CYTC"/>
    <property type="match status" value="1"/>
</dbReference>
<dbReference type="EMBL" id="QPJK01000001">
    <property type="protein sequence ID" value="RCW76700.1"/>
    <property type="molecule type" value="Genomic_DNA"/>
</dbReference>
<evidence type="ECO:0000313" key="10">
    <source>
        <dbReference type="Proteomes" id="UP000252884"/>
    </source>
</evidence>
<dbReference type="Proteomes" id="UP000252884">
    <property type="component" value="Unassembled WGS sequence"/>
</dbReference>
<keyword evidence="5 6" id="KW-0408">Iron</keyword>
<feature type="binding site" description="covalent" evidence="6">
    <location>
        <position position="42"/>
    </location>
    <ligand>
        <name>heme c</name>
        <dbReference type="ChEBI" id="CHEBI:61717"/>
    </ligand>
</feature>
<dbReference type="Gene3D" id="1.10.760.10">
    <property type="entry name" value="Cytochrome c-like domain"/>
    <property type="match status" value="1"/>
</dbReference>
<dbReference type="GO" id="GO:0020037">
    <property type="term" value="F:heme binding"/>
    <property type="evidence" value="ECO:0007669"/>
    <property type="project" value="InterPro"/>
</dbReference>
<evidence type="ECO:0000256" key="4">
    <source>
        <dbReference type="ARBA" id="ARBA00022982"/>
    </source>
</evidence>
<accession>A0A368Y8V7</accession>
<evidence type="ECO:0000256" key="1">
    <source>
        <dbReference type="ARBA" id="ARBA00022448"/>
    </source>
</evidence>
<feature type="binding site" description="covalent" evidence="6">
    <location>
        <position position="87"/>
    </location>
    <ligand>
        <name>heme c</name>
        <dbReference type="ChEBI" id="CHEBI:61717"/>
    </ligand>
</feature>
<dbReference type="AlphaFoldDB" id="A0A368Y8V7"/>
<evidence type="ECO:0000256" key="7">
    <source>
        <dbReference type="SAM" id="SignalP"/>
    </source>
</evidence>
<dbReference type="InterPro" id="IPR002324">
    <property type="entry name" value="Cyt_c_ID"/>
</dbReference>
<comment type="PTM">
    <text evidence="6">Binds 1 heme c group covalently per subunit.</text>
</comment>
<dbReference type="GO" id="GO:0005506">
    <property type="term" value="F:iron ion binding"/>
    <property type="evidence" value="ECO:0007669"/>
    <property type="project" value="InterPro"/>
</dbReference>
<dbReference type="InterPro" id="IPR009056">
    <property type="entry name" value="Cyt_c-like_dom"/>
</dbReference>
<organism evidence="9 10">
    <name type="scientific">Pseudorhodoferax soli</name>
    <dbReference type="NCBI Taxonomy" id="545864"/>
    <lineage>
        <taxon>Bacteria</taxon>
        <taxon>Pseudomonadati</taxon>
        <taxon>Pseudomonadota</taxon>
        <taxon>Betaproteobacteria</taxon>
        <taxon>Burkholderiales</taxon>
        <taxon>Comamonadaceae</taxon>
    </lineage>
</organism>
<comment type="caution">
    <text evidence="9">The sequence shown here is derived from an EMBL/GenBank/DDBJ whole genome shotgun (WGS) entry which is preliminary data.</text>
</comment>
<gene>
    <name evidence="9" type="ORF">DES41_1011309</name>
</gene>
<feature type="chain" id="PRO_5017002297" evidence="7">
    <location>
        <begin position="21"/>
        <end position="112"/>
    </location>
</feature>
<dbReference type="OrthoDB" id="8593494at2"/>
<reference evidence="9 10" key="1">
    <citation type="submission" date="2018-07" db="EMBL/GenBank/DDBJ databases">
        <title>Genomic Encyclopedia of Type Strains, Phase IV (KMG-IV): sequencing the most valuable type-strain genomes for metagenomic binning, comparative biology and taxonomic classification.</title>
        <authorList>
            <person name="Goeker M."/>
        </authorList>
    </citation>
    <scope>NUCLEOTIDE SEQUENCE [LARGE SCALE GENOMIC DNA]</scope>
    <source>
        <strain evidence="9 10">DSM 21634</strain>
    </source>
</reference>
<proteinExistence type="predicted"/>